<dbReference type="PANTHER" id="PTHR14136:SF17">
    <property type="entry name" value="BTB_POZ DOMAIN-CONTAINING PROTEIN KCTD9"/>
    <property type="match status" value="1"/>
</dbReference>
<proteinExistence type="predicted"/>
<name>A0ABU2YZY9_9ACTN</name>
<dbReference type="Proteomes" id="UP001180737">
    <property type="component" value="Unassembled WGS sequence"/>
</dbReference>
<accession>A0ABU2YZY9</accession>
<keyword evidence="2" id="KW-1185">Reference proteome</keyword>
<dbReference type="SUPFAM" id="SSF141571">
    <property type="entry name" value="Pentapeptide repeat-like"/>
    <property type="match status" value="1"/>
</dbReference>
<comment type="caution">
    <text evidence="1">The sequence shown here is derived from an EMBL/GenBank/DDBJ whole genome shotgun (WGS) entry which is preliminary data.</text>
</comment>
<organism evidence="1 2">
    <name type="scientific">Streptomyces gottesmaniae</name>
    <dbReference type="NCBI Taxonomy" id="3075518"/>
    <lineage>
        <taxon>Bacteria</taxon>
        <taxon>Bacillati</taxon>
        <taxon>Actinomycetota</taxon>
        <taxon>Actinomycetes</taxon>
        <taxon>Kitasatosporales</taxon>
        <taxon>Streptomycetaceae</taxon>
        <taxon>Streptomyces</taxon>
    </lineage>
</organism>
<sequence length="317" mass="33656">MQMVALIAASLPGLAALGALLFTWMQVGQASKELRISEHGQITSRFNAAVGNLGSQSLDVRLGGIYALQRIMQDSVRDHPTVVSVLAAFAQRHAGSSTKSLKEPLAASRDDHRPKADVQAAIATLARRPSERDGGAIIDLTYSDLRGLRFTGKASINLPEADLSDADLRWATLSGANLRKASLSYANLESAYLDGAYLRAADLTAASLVGTVFTGANLREADMTCGGGILSETGQEIEPAFCVDLQYAWLDDTDLRNAKMSNADLREANLAGADLRHADLTNADLAKADLTNANFRGAKLTGAKFQDAKRTGARGLP</sequence>
<gene>
    <name evidence="1" type="ORF">RM704_20675</name>
</gene>
<evidence type="ECO:0000313" key="2">
    <source>
        <dbReference type="Proteomes" id="UP001180737"/>
    </source>
</evidence>
<protein>
    <submittedName>
        <fullName evidence="1">Pentapeptide repeat-containing protein</fullName>
    </submittedName>
</protein>
<dbReference type="InterPro" id="IPR001646">
    <property type="entry name" value="5peptide_repeat"/>
</dbReference>
<evidence type="ECO:0000313" key="1">
    <source>
        <dbReference type="EMBL" id="MDT0569855.1"/>
    </source>
</evidence>
<dbReference type="EMBL" id="JAVRFJ010000017">
    <property type="protein sequence ID" value="MDT0569855.1"/>
    <property type="molecule type" value="Genomic_DNA"/>
</dbReference>
<dbReference type="Pfam" id="PF00805">
    <property type="entry name" value="Pentapeptide"/>
    <property type="match status" value="2"/>
</dbReference>
<reference evidence="1" key="1">
    <citation type="submission" date="2024-05" db="EMBL/GenBank/DDBJ databases">
        <title>30 novel species of actinomycetes from the DSMZ collection.</title>
        <authorList>
            <person name="Nouioui I."/>
        </authorList>
    </citation>
    <scope>NUCLEOTIDE SEQUENCE</scope>
    <source>
        <strain evidence="1">DSM 3412</strain>
    </source>
</reference>
<dbReference type="Gene3D" id="2.160.20.80">
    <property type="entry name" value="E3 ubiquitin-protein ligase SopA"/>
    <property type="match status" value="2"/>
</dbReference>
<dbReference type="PANTHER" id="PTHR14136">
    <property type="entry name" value="BTB_POZ DOMAIN-CONTAINING PROTEIN KCTD9"/>
    <property type="match status" value="1"/>
</dbReference>
<dbReference type="RefSeq" id="WP_052146456.1">
    <property type="nucleotide sequence ID" value="NZ_JAVRFJ010000017.1"/>
</dbReference>
<dbReference type="InterPro" id="IPR051082">
    <property type="entry name" value="Pentapeptide-BTB/POZ_domain"/>
</dbReference>